<dbReference type="InterPro" id="IPR029026">
    <property type="entry name" value="tRNA_m1G_MTases_N"/>
</dbReference>
<keyword evidence="3" id="KW-0808">Transferase</keyword>
<proteinExistence type="predicted"/>
<evidence type="ECO:0000256" key="4">
    <source>
        <dbReference type="ARBA" id="ARBA00022691"/>
    </source>
</evidence>
<evidence type="ECO:0000256" key="2">
    <source>
        <dbReference type="ARBA" id="ARBA00022603"/>
    </source>
</evidence>
<organism evidence="8 9">
    <name type="scientific">Rubricoccus marinus</name>
    <dbReference type="NCBI Taxonomy" id="716817"/>
    <lineage>
        <taxon>Bacteria</taxon>
        <taxon>Pseudomonadati</taxon>
        <taxon>Rhodothermota</taxon>
        <taxon>Rhodothermia</taxon>
        <taxon>Rhodothermales</taxon>
        <taxon>Rubricoccaceae</taxon>
        <taxon>Rubricoccus</taxon>
    </lineage>
</organism>
<evidence type="ECO:0000313" key="8">
    <source>
        <dbReference type="EMBL" id="OZC03617.1"/>
    </source>
</evidence>
<dbReference type="SUPFAM" id="SSF75217">
    <property type="entry name" value="alpha/beta knot"/>
    <property type="match status" value="1"/>
</dbReference>
<sequence>MSVSRFPLPATVTVDGAAYAPEAVLETLAPYVTEARMATIERVIAARTFSVLPVLERVHDPGNVNAVFRSAEGLGYGAAALVDLQGDAGALVEQYEDGADDASLASERPIRRRQSQGAHKWLHVETHATAAAFAESARARGYRIAVTALREDAVPIGDLDFSVPTAIVFGAEKDGASGAMLDLADEAVLLPLDGFVQSYNVSVAAALALYHARQDRIARLGAHGDLTPEERQLLTAHYVARGVPLAAPLLRQAAR</sequence>
<dbReference type="Gene3D" id="3.40.1280.10">
    <property type="match status" value="1"/>
</dbReference>
<dbReference type="InParanoid" id="A0A259U190"/>
<accession>A0A259U190</accession>
<feature type="domain" description="tRNA/rRNA methyltransferase SpoU type" evidence="7">
    <location>
        <begin position="54"/>
        <end position="210"/>
    </location>
</feature>
<evidence type="ECO:0000256" key="1">
    <source>
        <dbReference type="ARBA" id="ARBA00022555"/>
    </source>
</evidence>
<evidence type="ECO:0000256" key="6">
    <source>
        <dbReference type="ARBA" id="ARBA00022884"/>
    </source>
</evidence>
<dbReference type="InterPro" id="IPR029028">
    <property type="entry name" value="Alpha/beta_knot_MTases"/>
</dbReference>
<dbReference type="GO" id="GO:0002938">
    <property type="term" value="P:tRNA guanine ribose methylation"/>
    <property type="evidence" value="ECO:0007669"/>
    <property type="project" value="TreeGrafter"/>
</dbReference>
<dbReference type="OrthoDB" id="9794400at2"/>
<keyword evidence="2" id="KW-0489">Methyltransferase</keyword>
<dbReference type="InterPro" id="IPR001537">
    <property type="entry name" value="SpoU_MeTrfase"/>
</dbReference>
<dbReference type="GO" id="GO:0008173">
    <property type="term" value="F:RNA methyltransferase activity"/>
    <property type="evidence" value="ECO:0007669"/>
    <property type="project" value="InterPro"/>
</dbReference>
<evidence type="ECO:0000313" key="9">
    <source>
        <dbReference type="Proteomes" id="UP000216446"/>
    </source>
</evidence>
<evidence type="ECO:0000256" key="5">
    <source>
        <dbReference type="ARBA" id="ARBA00022694"/>
    </source>
</evidence>
<dbReference type="EMBL" id="MQWB01000001">
    <property type="protein sequence ID" value="OZC03617.1"/>
    <property type="molecule type" value="Genomic_DNA"/>
</dbReference>
<keyword evidence="6" id="KW-0694">RNA-binding</keyword>
<evidence type="ECO:0000259" key="7">
    <source>
        <dbReference type="Pfam" id="PF00588"/>
    </source>
</evidence>
<keyword evidence="1" id="KW-0820">tRNA-binding</keyword>
<name>A0A259U190_9BACT</name>
<dbReference type="FunCoup" id="A0A259U190">
    <property type="interactions" value="202"/>
</dbReference>
<protein>
    <recommendedName>
        <fullName evidence="7">tRNA/rRNA methyltransferase SpoU type domain-containing protein</fullName>
    </recommendedName>
</protein>
<evidence type="ECO:0000256" key="3">
    <source>
        <dbReference type="ARBA" id="ARBA00022679"/>
    </source>
</evidence>
<dbReference type="CDD" id="cd18092">
    <property type="entry name" value="SpoU-like_TrmH"/>
    <property type="match status" value="1"/>
</dbReference>
<gene>
    <name evidence="8" type="ORF">BSZ36_11855</name>
</gene>
<dbReference type="Pfam" id="PF00588">
    <property type="entry name" value="SpoU_methylase"/>
    <property type="match status" value="1"/>
</dbReference>
<dbReference type="Proteomes" id="UP000216446">
    <property type="component" value="Unassembled WGS sequence"/>
</dbReference>
<dbReference type="GO" id="GO:0000049">
    <property type="term" value="F:tRNA binding"/>
    <property type="evidence" value="ECO:0007669"/>
    <property type="project" value="UniProtKB-KW"/>
</dbReference>
<keyword evidence="5" id="KW-0819">tRNA processing</keyword>
<comment type="caution">
    <text evidence="8">The sequence shown here is derived from an EMBL/GenBank/DDBJ whole genome shotgun (WGS) entry which is preliminary data.</text>
</comment>
<keyword evidence="9" id="KW-1185">Reference proteome</keyword>
<dbReference type="PANTHER" id="PTHR43453">
    <property type="entry name" value="RRNA METHYLASE-LIKE"/>
    <property type="match status" value="1"/>
</dbReference>
<keyword evidence="4" id="KW-0949">S-adenosyl-L-methionine</keyword>
<dbReference type="AlphaFoldDB" id="A0A259U190"/>
<dbReference type="RefSeq" id="WP_094549178.1">
    <property type="nucleotide sequence ID" value="NZ_MQWB01000001.1"/>
</dbReference>
<dbReference type="InterPro" id="IPR033671">
    <property type="entry name" value="TrmH"/>
</dbReference>
<reference evidence="8 9" key="1">
    <citation type="submission" date="2016-11" db="EMBL/GenBank/DDBJ databases">
        <title>Study of marine rhodopsin-containing bacteria.</title>
        <authorList>
            <person name="Yoshizawa S."/>
            <person name="Kumagai Y."/>
            <person name="Kogure K."/>
        </authorList>
    </citation>
    <scope>NUCLEOTIDE SEQUENCE [LARGE SCALE GENOMIC DNA]</scope>
    <source>
        <strain evidence="8 9">SG-29</strain>
    </source>
</reference>
<dbReference type="PANTHER" id="PTHR43453:SF1">
    <property type="entry name" value="TRNA_RRNA METHYLTRANSFERASE SPOU TYPE DOMAIN-CONTAINING PROTEIN"/>
    <property type="match status" value="1"/>
</dbReference>